<dbReference type="Pfam" id="PF00043">
    <property type="entry name" value="GST_C"/>
    <property type="match status" value="1"/>
</dbReference>
<dbReference type="EMBL" id="LN609529">
    <property type="protein sequence ID" value="CEF68843.1"/>
    <property type="molecule type" value="Genomic_DNA"/>
</dbReference>
<sequence>MTKGKLFGQEKSFKTQKVLVAAKYGGVDVQLINSQPPVAKFPLGVSPAYEDGDVKLFGSDAISLHLAGKSFPEAKCSEVCQWLQYGEGKLVQTVLNYVLPSISAAKVDHDVLVAAKAEFLGQMSSLNEILVVKTFLVGERLSYADISIALNLLPAYEHVLDKHAQTKYQNVTRWFNTVVNQEKVKSVIGEVKFATKEATFDQETFNKLSAKALSASQASAKKCDKKEEKKTEKKEDEKKVEKKSAKKEAVPQPEPEPEQPKFVDPFASMPAGKFVMDNFKRVYSNEDTATKAIPWLWENFDKDNYSIWYGEYKYPEDLTLAFMSCNLISGMFQRLDKMRKHAFASVCLFGEDNNSTISGIWIWRGHELAFPLCPDWTIDYESYSWKKLDVDNEETKKMINEYLLWEGDFGGKKFNQGKIFK</sequence>
<protein>
    <recommendedName>
        <fullName evidence="3">eEF-1B gamma</fullName>
    </recommendedName>
</protein>
<dbReference type="InterPro" id="IPR036282">
    <property type="entry name" value="Glutathione-S-Trfase_C_sf"/>
</dbReference>
<dbReference type="PANTHER" id="PTHR43986:SF1">
    <property type="entry name" value="ELONGATION FACTOR 1-GAMMA"/>
    <property type="match status" value="1"/>
</dbReference>
<evidence type="ECO:0000256" key="1">
    <source>
        <dbReference type="ARBA" id="ARBA00022768"/>
    </source>
</evidence>
<dbReference type="FunFam" id="1.20.1050.10:FF:000006">
    <property type="entry name" value="Elongation factor 1 gamma"/>
    <property type="match status" value="1"/>
</dbReference>
<dbReference type="GeneID" id="36381213"/>
<dbReference type="SUPFAM" id="SSF52833">
    <property type="entry name" value="Thioredoxin-like"/>
    <property type="match status" value="1"/>
</dbReference>
<dbReference type="CTD" id="36381213"/>
<feature type="compositionally biased region" description="Basic and acidic residues" evidence="5">
    <location>
        <begin position="221"/>
        <end position="249"/>
    </location>
</feature>
<dbReference type="InterPro" id="IPR001662">
    <property type="entry name" value="EF1B_G_C"/>
</dbReference>
<evidence type="ECO:0000313" key="10">
    <source>
        <dbReference type="Proteomes" id="UP000035682"/>
    </source>
</evidence>
<dbReference type="SMART" id="SM01183">
    <property type="entry name" value="EF1G"/>
    <property type="match status" value="1"/>
</dbReference>
<evidence type="ECO:0000313" key="11">
    <source>
        <dbReference type="WBParaSite" id="SRAE_2000349800.1"/>
    </source>
</evidence>
<dbReference type="GO" id="GO:0005634">
    <property type="term" value="C:nucleus"/>
    <property type="evidence" value="ECO:0007669"/>
    <property type="project" value="TreeGrafter"/>
</dbReference>
<dbReference type="FunFam" id="3.30.70.1010:FF:000001">
    <property type="entry name" value="Elongation factor 1-gamma 1"/>
    <property type="match status" value="1"/>
</dbReference>
<keyword evidence="10" id="KW-1185">Reference proteome</keyword>
<reference evidence="9 10" key="1">
    <citation type="submission" date="2014-09" db="EMBL/GenBank/DDBJ databases">
        <authorList>
            <person name="Martin A.A."/>
        </authorList>
    </citation>
    <scope>NUCLEOTIDE SEQUENCE</scope>
    <source>
        <strain evidence="10">ED321</strain>
        <strain evidence="9">ED321 Heterogonic</strain>
    </source>
</reference>
<feature type="domain" description="GST N-terminal" evidence="7">
    <location>
        <begin position="2"/>
        <end position="74"/>
    </location>
</feature>
<dbReference type="OMA" id="TQYFSWT"/>
<dbReference type="OrthoDB" id="249703at2759"/>
<dbReference type="PROSITE" id="PS50040">
    <property type="entry name" value="EF1G_C"/>
    <property type="match status" value="1"/>
</dbReference>
<dbReference type="InterPro" id="IPR036433">
    <property type="entry name" value="EF1B_G_C_sf"/>
</dbReference>
<dbReference type="RefSeq" id="XP_024508043.1">
    <property type="nucleotide sequence ID" value="XM_024654698.1"/>
</dbReference>
<dbReference type="WBParaSite" id="SRAE_2000349800.1">
    <property type="protein sequence ID" value="SRAE_2000349800.1"/>
    <property type="gene ID" value="WBGene00263720"/>
</dbReference>
<evidence type="ECO:0000256" key="2">
    <source>
        <dbReference type="ARBA" id="ARBA00022917"/>
    </source>
</evidence>
<dbReference type="SUPFAM" id="SSF89942">
    <property type="entry name" value="eEF1-gamma domain"/>
    <property type="match status" value="1"/>
</dbReference>
<dbReference type="GO" id="GO:0003746">
    <property type="term" value="F:translation elongation factor activity"/>
    <property type="evidence" value="ECO:0007669"/>
    <property type="project" value="UniProtKB-UniRule"/>
</dbReference>
<evidence type="ECO:0000259" key="6">
    <source>
        <dbReference type="PROSITE" id="PS50040"/>
    </source>
</evidence>
<dbReference type="Proteomes" id="UP000035682">
    <property type="component" value="Unplaced"/>
</dbReference>
<gene>
    <name evidence="9 11 12" type="ORF">SRAE_2000349800</name>
</gene>
<feature type="domain" description="EF-1-gamma C-terminal" evidence="6">
    <location>
        <begin position="262"/>
        <end position="421"/>
    </location>
</feature>
<name>A0A090LKZ5_STRRB</name>
<keyword evidence="2 4" id="KW-0648">Protein biosynthesis</keyword>
<dbReference type="InterPro" id="IPR036249">
    <property type="entry name" value="Thioredoxin-like_sf"/>
</dbReference>
<dbReference type="InterPro" id="IPR050802">
    <property type="entry name" value="EF-GSTs"/>
</dbReference>
<dbReference type="eggNOG" id="KOG0867">
    <property type="taxonomic scope" value="Eukaryota"/>
</dbReference>
<dbReference type="WormBase" id="SRAE_2000349800">
    <property type="protein sequence ID" value="SRP06773"/>
    <property type="gene ID" value="WBGene00263720"/>
</dbReference>
<dbReference type="Gene3D" id="3.30.70.1010">
    <property type="entry name" value="Translation elongation factor EF1B, gamma chain, conserved domain"/>
    <property type="match status" value="1"/>
</dbReference>
<dbReference type="AlphaFoldDB" id="A0A090LKZ5"/>
<evidence type="ECO:0000313" key="12">
    <source>
        <dbReference type="WormBase" id="SRAE_2000349800"/>
    </source>
</evidence>
<dbReference type="SUPFAM" id="SSF47616">
    <property type="entry name" value="GST C-terminal domain-like"/>
    <property type="match status" value="1"/>
</dbReference>
<dbReference type="Gene3D" id="1.20.1050.10">
    <property type="match status" value="1"/>
</dbReference>
<dbReference type="eggNOG" id="KOG1627">
    <property type="taxonomic scope" value="Eukaryota"/>
</dbReference>
<reference evidence="11" key="2">
    <citation type="submission" date="2020-12" db="UniProtKB">
        <authorList>
            <consortium name="WormBaseParasite"/>
        </authorList>
    </citation>
    <scope>IDENTIFICATION</scope>
</reference>
<dbReference type="PROSITE" id="PS50404">
    <property type="entry name" value="GST_NTER"/>
    <property type="match status" value="1"/>
</dbReference>
<dbReference type="InterPro" id="IPR004045">
    <property type="entry name" value="Glutathione_S-Trfase_N"/>
</dbReference>
<dbReference type="PROSITE" id="PS50405">
    <property type="entry name" value="GST_CTER"/>
    <property type="match status" value="1"/>
</dbReference>
<dbReference type="Gene3D" id="3.40.30.10">
    <property type="entry name" value="Glutaredoxin"/>
    <property type="match status" value="1"/>
</dbReference>
<feature type="domain" description="GST C-terminal" evidence="8">
    <location>
        <begin position="72"/>
        <end position="200"/>
    </location>
</feature>
<evidence type="ECO:0000256" key="4">
    <source>
        <dbReference type="PROSITE-ProRule" id="PRU00519"/>
    </source>
</evidence>
<keyword evidence="1 4" id="KW-0251">Elongation factor</keyword>
<evidence type="ECO:0000256" key="5">
    <source>
        <dbReference type="SAM" id="MobiDB-lite"/>
    </source>
</evidence>
<evidence type="ECO:0000256" key="3">
    <source>
        <dbReference type="ARBA" id="ARBA00030426"/>
    </source>
</evidence>
<organism evidence="9">
    <name type="scientific">Strongyloides ratti</name>
    <name type="common">Parasitic roundworm</name>
    <dbReference type="NCBI Taxonomy" id="34506"/>
    <lineage>
        <taxon>Eukaryota</taxon>
        <taxon>Metazoa</taxon>
        <taxon>Ecdysozoa</taxon>
        <taxon>Nematoda</taxon>
        <taxon>Chromadorea</taxon>
        <taxon>Rhabditida</taxon>
        <taxon>Tylenchina</taxon>
        <taxon>Panagrolaimomorpha</taxon>
        <taxon>Strongyloidoidea</taxon>
        <taxon>Strongyloididae</taxon>
        <taxon>Strongyloides</taxon>
    </lineage>
</organism>
<dbReference type="GO" id="GO:0005737">
    <property type="term" value="C:cytoplasm"/>
    <property type="evidence" value="ECO:0007669"/>
    <property type="project" value="TreeGrafter"/>
</dbReference>
<proteinExistence type="predicted"/>
<dbReference type="Pfam" id="PF00647">
    <property type="entry name" value="EF1G"/>
    <property type="match status" value="1"/>
</dbReference>
<dbReference type="STRING" id="34506.A0A090LKZ5"/>
<dbReference type="InterPro" id="IPR004046">
    <property type="entry name" value="GST_C"/>
</dbReference>
<dbReference type="InterPro" id="IPR010987">
    <property type="entry name" value="Glutathione-S-Trfase_C-like"/>
</dbReference>
<evidence type="ECO:0000313" key="9">
    <source>
        <dbReference type="EMBL" id="CEF68843.1"/>
    </source>
</evidence>
<accession>A0A090LKZ5</accession>
<dbReference type="CDD" id="cd03181">
    <property type="entry name" value="GST_C_EF1Bgamma_like"/>
    <property type="match status" value="1"/>
</dbReference>
<feature type="region of interest" description="Disordered" evidence="5">
    <location>
        <begin position="221"/>
        <end position="263"/>
    </location>
</feature>
<dbReference type="PANTHER" id="PTHR43986">
    <property type="entry name" value="ELONGATION FACTOR 1-GAMMA"/>
    <property type="match status" value="1"/>
</dbReference>
<evidence type="ECO:0000259" key="7">
    <source>
        <dbReference type="PROSITE" id="PS50404"/>
    </source>
</evidence>
<evidence type="ECO:0000259" key="8">
    <source>
        <dbReference type="PROSITE" id="PS50405"/>
    </source>
</evidence>